<dbReference type="Proteomes" id="UP000198598">
    <property type="component" value="Unassembled WGS sequence"/>
</dbReference>
<gene>
    <name evidence="2" type="ORF">SAMN05216167_12386</name>
</gene>
<evidence type="ECO:0000313" key="3">
    <source>
        <dbReference type="Proteomes" id="UP000198598"/>
    </source>
</evidence>
<organism evidence="2 3">
    <name type="scientific">Spirosoma endophyticum</name>
    <dbReference type="NCBI Taxonomy" id="662367"/>
    <lineage>
        <taxon>Bacteria</taxon>
        <taxon>Pseudomonadati</taxon>
        <taxon>Bacteroidota</taxon>
        <taxon>Cytophagia</taxon>
        <taxon>Cytophagales</taxon>
        <taxon>Cytophagaceae</taxon>
        <taxon>Spirosoma</taxon>
    </lineage>
</organism>
<sequence>MTPSLTAGFTGGLSLRSRPSKPRGKLATTRIIGGYDPKPEHQAAKSSSHSAQGLGWQGQIRSALDQVLEEVELLTKARYQLDHLPEIDFFARHTAILLAYPSTGASFTPG</sequence>
<keyword evidence="3" id="KW-1185">Reference proteome</keyword>
<name>A0A1I2EYU0_9BACT</name>
<evidence type="ECO:0000256" key="1">
    <source>
        <dbReference type="SAM" id="MobiDB-lite"/>
    </source>
</evidence>
<proteinExistence type="predicted"/>
<feature type="region of interest" description="Disordered" evidence="1">
    <location>
        <begin position="1"/>
        <end position="52"/>
    </location>
</feature>
<protein>
    <submittedName>
        <fullName evidence="2">Uncharacterized protein</fullName>
    </submittedName>
</protein>
<reference evidence="2 3" key="1">
    <citation type="submission" date="2016-10" db="EMBL/GenBank/DDBJ databases">
        <authorList>
            <person name="de Groot N.N."/>
        </authorList>
    </citation>
    <scope>NUCLEOTIDE SEQUENCE [LARGE SCALE GENOMIC DNA]</scope>
    <source>
        <strain evidence="2 3">DSM 26130</strain>
    </source>
</reference>
<evidence type="ECO:0000313" key="2">
    <source>
        <dbReference type="EMBL" id="SFE97410.1"/>
    </source>
</evidence>
<accession>A0A1I2EYU0</accession>
<dbReference type="AlphaFoldDB" id="A0A1I2EYU0"/>
<dbReference type="EMBL" id="FOLQ01000023">
    <property type="protein sequence ID" value="SFE97410.1"/>
    <property type="molecule type" value="Genomic_DNA"/>
</dbReference>
<dbReference type="RefSeq" id="WP_143100804.1">
    <property type="nucleotide sequence ID" value="NZ_FOLQ01000023.1"/>
</dbReference>